<dbReference type="PANTHER" id="PTHR44591">
    <property type="entry name" value="STRESS RESPONSE REGULATOR PROTEIN 1"/>
    <property type="match status" value="1"/>
</dbReference>
<name>A0A916TEP3_9HYPH</name>
<evidence type="ECO:0000256" key="1">
    <source>
        <dbReference type="ARBA" id="ARBA00022553"/>
    </source>
</evidence>
<comment type="caution">
    <text evidence="4">The sequence shown here is derived from an EMBL/GenBank/DDBJ whole genome shotgun (WGS) entry which is preliminary data.</text>
</comment>
<dbReference type="RefSeq" id="WP_150494958.1">
    <property type="nucleotide sequence ID" value="NZ_BMFA01000002.1"/>
</dbReference>
<proteinExistence type="predicted"/>
<reference evidence="4" key="2">
    <citation type="submission" date="2020-09" db="EMBL/GenBank/DDBJ databases">
        <authorList>
            <person name="Sun Q."/>
            <person name="Zhou Y."/>
        </authorList>
    </citation>
    <scope>NUCLEOTIDE SEQUENCE</scope>
    <source>
        <strain evidence="4">CGMCC 1.12426</strain>
    </source>
</reference>
<dbReference type="Pfam" id="PF00072">
    <property type="entry name" value="Response_reg"/>
    <property type="match status" value="1"/>
</dbReference>
<dbReference type="PROSITE" id="PS50110">
    <property type="entry name" value="RESPONSE_REGULATORY"/>
    <property type="match status" value="1"/>
</dbReference>
<dbReference type="Proteomes" id="UP000605148">
    <property type="component" value="Unassembled WGS sequence"/>
</dbReference>
<dbReference type="GO" id="GO:0000160">
    <property type="term" value="P:phosphorelay signal transduction system"/>
    <property type="evidence" value="ECO:0007669"/>
    <property type="project" value="InterPro"/>
</dbReference>
<evidence type="ECO:0000256" key="2">
    <source>
        <dbReference type="PROSITE-ProRule" id="PRU00169"/>
    </source>
</evidence>
<dbReference type="SMART" id="SM00448">
    <property type="entry name" value="REC"/>
    <property type="match status" value="1"/>
</dbReference>
<dbReference type="Gene3D" id="3.40.50.2300">
    <property type="match status" value="1"/>
</dbReference>
<keyword evidence="1 2" id="KW-0597">Phosphoprotein</keyword>
<accession>A0A916TEP3</accession>
<evidence type="ECO:0000313" key="4">
    <source>
        <dbReference type="EMBL" id="GGB39756.1"/>
    </source>
</evidence>
<reference evidence="4" key="1">
    <citation type="journal article" date="2014" name="Int. J. Syst. Evol. Microbiol.">
        <title>Complete genome sequence of Corynebacterium casei LMG S-19264T (=DSM 44701T), isolated from a smear-ripened cheese.</title>
        <authorList>
            <consortium name="US DOE Joint Genome Institute (JGI-PGF)"/>
            <person name="Walter F."/>
            <person name="Albersmeier A."/>
            <person name="Kalinowski J."/>
            <person name="Ruckert C."/>
        </authorList>
    </citation>
    <scope>NUCLEOTIDE SEQUENCE</scope>
    <source>
        <strain evidence="4">CGMCC 1.12426</strain>
    </source>
</reference>
<dbReference type="PANTHER" id="PTHR44591:SF21">
    <property type="entry name" value="TWO-COMPONENT RESPONSE REGULATOR"/>
    <property type="match status" value="1"/>
</dbReference>
<dbReference type="OrthoDB" id="9802155at2"/>
<dbReference type="AlphaFoldDB" id="A0A916TEP3"/>
<organism evidence="4 5">
    <name type="scientific">Roseibium aquae</name>
    <dbReference type="NCBI Taxonomy" id="1323746"/>
    <lineage>
        <taxon>Bacteria</taxon>
        <taxon>Pseudomonadati</taxon>
        <taxon>Pseudomonadota</taxon>
        <taxon>Alphaproteobacteria</taxon>
        <taxon>Hyphomicrobiales</taxon>
        <taxon>Stappiaceae</taxon>
        <taxon>Roseibium</taxon>
    </lineage>
</organism>
<keyword evidence="5" id="KW-1185">Reference proteome</keyword>
<dbReference type="InterPro" id="IPR001789">
    <property type="entry name" value="Sig_transdc_resp-reg_receiver"/>
</dbReference>
<dbReference type="InterPro" id="IPR011006">
    <property type="entry name" value="CheY-like_superfamily"/>
</dbReference>
<dbReference type="SUPFAM" id="SSF52172">
    <property type="entry name" value="CheY-like"/>
    <property type="match status" value="1"/>
</dbReference>
<protein>
    <submittedName>
        <fullName evidence="4">Response regulator</fullName>
    </submittedName>
</protein>
<gene>
    <name evidence="4" type="ORF">GCM10011316_09730</name>
</gene>
<dbReference type="InterPro" id="IPR050595">
    <property type="entry name" value="Bact_response_regulator"/>
</dbReference>
<dbReference type="EMBL" id="BMFA01000002">
    <property type="protein sequence ID" value="GGB39756.1"/>
    <property type="molecule type" value="Genomic_DNA"/>
</dbReference>
<sequence length="131" mass="14389">MARILLTEDDDAVRGFVKRALELDGHSVEAAEDGGEAVDRLTRENGAFDLLLSDIKMPVMDGIALALHTARAFPDMPILLMTGFADQRERANGLDELVRDVISKPFSLADIRRAVRQALPKSLPDHALRIA</sequence>
<evidence type="ECO:0000259" key="3">
    <source>
        <dbReference type="PROSITE" id="PS50110"/>
    </source>
</evidence>
<feature type="modified residue" description="4-aspartylphosphate" evidence="2">
    <location>
        <position position="54"/>
    </location>
</feature>
<evidence type="ECO:0000313" key="5">
    <source>
        <dbReference type="Proteomes" id="UP000605148"/>
    </source>
</evidence>
<feature type="domain" description="Response regulatory" evidence="3">
    <location>
        <begin position="3"/>
        <end position="119"/>
    </location>
</feature>
<dbReference type="CDD" id="cd17546">
    <property type="entry name" value="REC_hyHK_CKI1_RcsC-like"/>
    <property type="match status" value="1"/>
</dbReference>